<dbReference type="SMART" id="SM00936">
    <property type="entry name" value="PBP5_C"/>
    <property type="match status" value="1"/>
</dbReference>
<keyword evidence="10" id="KW-0573">Peptidoglycan synthesis</keyword>
<keyword evidence="7 14" id="KW-0732">Signal</keyword>
<evidence type="ECO:0000256" key="3">
    <source>
        <dbReference type="ARBA" id="ARBA00007164"/>
    </source>
</evidence>
<comment type="caution">
    <text evidence="16">The sequence shown here is derived from an EMBL/GenBank/DDBJ whole genome shotgun (WGS) entry which is preliminary data.</text>
</comment>
<dbReference type="GO" id="GO:0006508">
    <property type="term" value="P:proteolysis"/>
    <property type="evidence" value="ECO:0007669"/>
    <property type="project" value="UniProtKB-KW"/>
</dbReference>
<dbReference type="PANTHER" id="PTHR21581">
    <property type="entry name" value="D-ALANYL-D-ALANINE CARBOXYPEPTIDASE"/>
    <property type="match status" value="1"/>
</dbReference>
<name>A0A8E2BBP9_9HYPH</name>
<evidence type="ECO:0000256" key="5">
    <source>
        <dbReference type="ARBA" id="ARBA00022645"/>
    </source>
</evidence>
<protein>
    <recommendedName>
        <fullName evidence="4">serine-type D-Ala-D-Ala carboxypeptidase</fullName>
        <ecNumber evidence="4">3.4.16.4</ecNumber>
    </recommendedName>
</protein>
<feature type="chain" id="PRO_5034915461" description="serine-type D-Ala-D-Ala carboxypeptidase" evidence="14">
    <location>
        <begin position="28"/>
        <end position="388"/>
    </location>
</feature>
<evidence type="ECO:0000256" key="7">
    <source>
        <dbReference type="ARBA" id="ARBA00022729"/>
    </source>
</evidence>
<evidence type="ECO:0000256" key="14">
    <source>
        <dbReference type="SAM" id="SignalP"/>
    </source>
</evidence>
<dbReference type="Gene3D" id="2.60.410.10">
    <property type="entry name" value="D-Ala-D-Ala carboxypeptidase, C-terminal domain"/>
    <property type="match status" value="1"/>
</dbReference>
<keyword evidence="6" id="KW-0645">Protease</keyword>
<dbReference type="InterPro" id="IPR015956">
    <property type="entry name" value="Peniciliin-bd_prot_C_sf"/>
</dbReference>
<evidence type="ECO:0000256" key="13">
    <source>
        <dbReference type="RuleBase" id="RU004016"/>
    </source>
</evidence>
<dbReference type="RefSeq" id="WP_184767821.1">
    <property type="nucleotide sequence ID" value="NZ_JACHGI010000001.1"/>
</dbReference>
<evidence type="ECO:0000256" key="2">
    <source>
        <dbReference type="ARBA" id="ARBA00004752"/>
    </source>
</evidence>
<keyword evidence="8 16" id="KW-0378">Hydrolase</keyword>
<comment type="function">
    <text evidence="1">Removes C-terminal D-alanyl residues from sugar-peptide cell wall precursors.</text>
</comment>
<feature type="domain" description="Peptidase S11 D-Ala-D-Ala carboxypeptidase A C-terminal" evidence="15">
    <location>
        <begin position="278"/>
        <end position="368"/>
    </location>
</feature>
<gene>
    <name evidence="16" type="ORF">HNQ96_001201</name>
</gene>
<dbReference type="SUPFAM" id="SSF56601">
    <property type="entry name" value="beta-lactamase/transpeptidase-like"/>
    <property type="match status" value="1"/>
</dbReference>
<keyword evidence="11" id="KW-0961">Cell wall biogenesis/degradation</keyword>
<dbReference type="Pfam" id="PF00768">
    <property type="entry name" value="Peptidase_S11"/>
    <property type="match status" value="1"/>
</dbReference>
<comment type="catalytic activity">
    <reaction evidence="12">
        <text>Preferential cleavage: (Ac)2-L-Lys-D-Ala-|-D-Ala. Also transpeptidation of peptidyl-alanyl moieties that are N-acyl substituents of D-alanine.</text>
        <dbReference type="EC" id="3.4.16.4"/>
    </reaction>
</comment>
<keyword evidence="5 16" id="KW-0121">Carboxypeptidase</keyword>
<dbReference type="InterPro" id="IPR018044">
    <property type="entry name" value="Peptidase_S11"/>
</dbReference>
<dbReference type="GO" id="GO:0009252">
    <property type="term" value="P:peptidoglycan biosynthetic process"/>
    <property type="evidence" value="ECO:0007669"/>
    <property type="project" value="UniProtKB-UniPathway"/>
</dbReference>
<dbReference type="GO" id="GO:0071555">
    <property type="term" value="P:cell wall organization"/>
    <property type="evidence" value="ECO:0007669"/>
    <property type="project" value="UniProtKB-KW"/>
</dbReference>
<evidence type="ECO:0000259" key="15">
    <source>
        <dbReference type="SMART" id="SM00936"/>
    </source>
</evidence>
<evidence type="ECO:0000256" key="1">
    <source>
        <dbReference type="ARBA" id="ARBA00003217"/>
    </source>
</evidence>
<evidence type="ECO:0000256" key="12">
    <source>
        <dbReference type="ARBA" id="ARBA00034000"/>
    </source>
</evidence>
<dbReference type="EC" id="3.4.16.4" evidence="4"/>
<evidence type="ECO:0000256" key="11">
    <source>
        <dbReference type="ARBA" id="ARBA00023316"/>
    </source>
</evidence>
<evidence type="ECO:0000256" key="8">
    <source>
        <dbReference type="ARBA" id="ARBA00022801"/>
    </source>
</evidence>
<accession>A0A8E2BBP9</accession>
<sequence>MISRLSTPLKLLIGLLAALAFVGQAEAQLFETKATQAYMIDAETGTVLFSKEPDKAMAPASLAKLMTMEVVFNAIKSGRYKLDDTFAVSENAWRTGGAASRASTMFAAVKSQIRIEDLIQGVTVQLANDGCIVLAEGMAGSEANFALQMTERAREIGLEKSTFVNSTGLPAPGQTTTVRELATLGLHIWRTYPEFYRYYSLPEFNWNKILQRNRNPLITMDIGADGMAAGFTEGEGFAIVGSVNREGRRLFAAMAGLASDRERSEEARKLLDWGMRSFEKSEIFTANEPVGEAQVFGGTKSHVALVAQKPISLFLPMTNRERLVARIVYDGPVAAPIAKGTPIGSLKVWIGDTLSQETPLYAAESVEVGSLQSRALDAVKELAVGWLR</sequence>
<dbReference type="InterPro" id="IPR012907">
    <property type="entry name" value="Peptidase_S11_C"/>
</dbReference>
<evidence type="ECO:0000313" key="17">
    <source>
        <dbReference type="Proteomes" id="UP000532373"/>
    </source>
</evidence>
<dbReference type="InterPro" id="IPR001967">
    <property type="entry name" value="Peptidase_S11_N"/>
</dbReference>
<dbReference type="Proteomes" id="UP000532373">
    <property type="component" value="Unassembled WGS sequence"/>
</dbReference>
<dbReference type="SUPFAM" id="SSF69189">
    <property type="entry name" value="Penicillin-binding protein associated domain"/>
    <property type="match status" value="1"/>
</dbReference>
<dbReference type="GO" id="GO:0008360">
    <property type="term" value="P:regulation of cell shape"/>
    <property type="evidence" value="ECO:0007669"/>
    <property type="project" value="UniProtKB-KW"/>
</dbReference>
<evidence type="ECO:0000256" key="10">
    <source>
        <dbReference type="ARBA" id="ARBA00022984"/>
    </source>
</evidence>
<dbReference type="EMBL" id="JACHGI010000001">
    <property type="protein sequence ID" value="MBB6465354.1"/>
    <property type="molecule type" value="Genomic_DNA"/>
</dbReference>
<dbReference type="GO" id="GO:0009002">
    <property type="term" value="F:serine-type D-Ala-D-Ala carboxypeptidase activity"/>
    <property type="evidence" value="ECO:0007669"/>
    <property type="project" value="UniProtKB-EC"/>
</dbReference>
<evidence type="ECO:0000256" key="6">
    <source>
        <dbReference type="ARBA" id="ARBA00022670"/>
    </source>
</evidence>
<dbReference type="AlphaFoldDB" id="A0A8E2BBP9"/>
<dbReference type="PANTHER" id="PTHR21581:SF6">
    <property type="entry name" value="TRAFFICKING PROTEIN PARTICLE COMPLEX SUBUNIT 12"/>
    <property type="match status" value="1"/>
</dbReference>
<evidence type="ECO:0000256" key="4">
    <source>
        <dbReference type="ARBA" id="ARBA00012448"/>
    </source>
</evidence>
<dbReference type="UniPathway" id="UPA00219"/>
<feature type="signal peptide" evidence="14">
    <location>
        <begin position="1"/>
        <end position="27"/>
    </location>
</feature>
<dbReference type="InterPro" id="IPR012338">
    <property type="entry name" value="Beta-lactam/transpept-like"/>
</dbReference>
<comment type="pathway">
    <text evidence="2">Cell wall biogenesis; peptidoglycan biosynthesis.</text>
</comment>
<keyword evidence="9" id="KW-0133">Cell shape</keyword>
<dbReference type="Gene3D" id="3.40.710.10">
    <property type="entry name" value="DD-peptidase/beta-lactamase superfamily"/>
    <property type="match status" value="1"/>
</dbReference>
<comment type="similarity">
    <text evidence="3 13">Belongs to the peptidase S11 family.</text>
</comment>
<dbReference type="Pfam" id="PF07943">
    <property type="entry name" value="PBP5_C"/>
    <property type="match status" value="1"/>
</dbReference>
<reference evidence="16 17" key="1">
    <citation type="submission" date="2020-08" db="EMBL/GenBank/DDBJ databases">
        <title>Genomic Encyclopedia of Type Strains, Phase IV (KMG-IV): sequencing the most valuable type-strain genomes for metagenomic binning, comparative biology and taxonomic classification.</title>
        <authorList>
            <person name="Goeker M."/>
        </authorList>
    </citation>
    <scope>NUCLEOTIDE SEQUENCE [LARGE SCALE GENOMIC DNA]</scope>
    <source>
        <strain evidence="16 17">DSM 17454</strain>
    </source>
</reference>
<proteinExistence type="inferred from homology"/>
<evidence type="ECO:0000313" key="16">
    <source>
        <dbReference type="EMBL" id="MBB6465354.1"/>
    </source>
</evidence>
<dbReference type="InterPro" id="IPR037167">
    <property type="entry name" value="Peptidase_S11_C_sf"/>
</dbReference>
<organism evidence="16 17">
    <name type="scientific">Aminobacter carboxidus</name>
    <dbReference type="NCBI Taxonomy" id="376165"/>
    <lineage>
        <taxon>Bacteria</taxon>
        <taxon>Pseudomonadati</taxon>
        <taxon>Pseudomonadota</taxon>
        <taxon>Alphaproteobacteria</taxon>
        <taxon>Hyphomicrobiales</taxon>
        <taxon>Phyllobacteriaceae</taxon>
        <taxon>Aminobacter</taxon>
    </lineage>
</organism>
<evidence type="ECO:0000256" key="9">
    <source>
        <dbReference type="ARBA" id="ARBA00022960"/>
    </source>
</evidence>
<dbReference type="PRINTS" id="PR00725">
    <property type="entry name" value="DADACBPTASE1"/>
</dbReference>